<dbReference type="Proteomes" id="UP000019184">
    <property type="component" value="Unassembled WGS sequence"/>
</dbReference>
<name>A0A7U7GEW3_9GAMM</name>
<sequence>MGNLNEKYARVKRLQDLIQRGKMLCLPTLPQIEALAWHLAVELEQALKELDEAQSQLDEVTA</sequence>
<dbReference type="AlphaFoldDB" id="A0A7U7GEW3"/>
<organism evidence="1 2">
    <name type="scientific">Candidatus Contendobacter odensis Run_B_J11</name>
    <dbReference type="NCBI Taxonomy" id="1400861"/>
    <lineage>
        <taxon>Bacteria</taxon>
        <taxon>Pseudomonadati</taxon>
        <taxon>Pseudomonadota</taxon>
        <taxon>Gammaproteobacteria</taxon>
        <taxon>Candidatus Competibacteraceae</taxon>
        <taxon>Candidatus Contendibacter</taxon>
    </lineage>
</organism>
<dbReference type="EMBL" id="CBTK010000286">
    <property type="protein sequence ID" value="CDH46989.1"/>
    <property type="molecule type" value="Genomic_DNA"/>
</dbReference>
<comment type="caution">
    <text evidence="1">The sequence shown here is derived from an EMBL/GenBank/DDBJ whole genome shotgun (WGS) entry which is preliminary data.</text>
</comment>
<gene>
    <name evidence="1" type="ORF">BN874_690039</name>
</gene>
<evidence type="ECO:0000313" key="2">
    <source>
        <dbReference type="Proteomes" id="UP000019184"/>
    </source>
</evidence>
<reference evidence="1 2" key="1">
    <citation type="journal article" date="2014" name="ISME J.">
        <title>Candidatus Competibacter-lineage genomes retrieved from metagenomes reveal functional metabolic diversity.</title>
        <authorList>
            <person name="McIlroy S.J."/>
            <person name="Albertsen M."/>
            <person name="Andresen E.K."/>
            <person name="Saunders A.M."/>
            <person name="Kristiansen R."/>
            <person name="Stokholm-Bjerregaard M."/>
            <person name="Nielsen K.L."/>
            <person name="Nielsen P.H."/>
        </authorList>
    </citation>
    <scope>NUCLEOTIDE SEQUENCE [LARGE SCALE GENOMIC DNA]</scope>
    <source>
        <strain evidence="1 2">Run_B_J11</strain>
    </source>
</reference>
<protein>
    <submittedName>
        <fullName evidence="1">Uncharacterized protein</fullName>
    </submittedName>
</protein>
<keyword evidence="2" id="KW-1185">Reference proteome</keyword>
<evidence type="ECO:0000313" key="1">
    <source>
        <dbReference type="EMBL" id="CDH46989.1"/>
    </source>
</evidence>
<proteinExistence type="predicted"/>
<accession>A0A7U7GEW3</accession>
<dbReference type="RefSeq" id="WP_051498029.1">
    <property type="nucleotide sequence ID" value="NZ_CBTK010000286.1"/>
</dbReference>